<comment type="caution">
    <text evidence="2">The sequence shown here is derived from an EMBL/GenBank/DDBJ whole genome shotgun (WGS) entry which is preliminary data.</text>
</comment>
<organism evidence="2 3">
    <name type="scientific">Oenococcus kitaharae DSM 17330</name>
    <dbReference type="NCBI Taxonomy" id="1045004"/>
    <lineage>
        <taxon>Bacteria</taxon>
        <taxon>Bacillati</taxon>
        <taxon>Bacillota</taxon>
        <taxon>Bacilli</taxon>
        <taxon>Lactobacillales</taxon>
        <taxon>Lactobacillaceae</taxon>
        <taxon>Oenococcus</taxon>
    </lineage>
</organism>
<dbReference type="OrthoDB" id="2257846at2"/>
<dbReference type="EMBL" id="AFVZ01000001">
    <property type="protein sequence ID" value="EHN59801.1"/>
    <property type="molecule type" value="Genomic_DNA"/>
</dbReference>
<dbReference type="STRING" id="336988.NT96_02275"/>
<dbReference type="RefSeq" id="WP_007746961.1">
    <property type="nucleotide sequence ID" value="NZ_CM001398.1"/>
</dbReference>
<feature type="transmembrane region" description="Helical" evidence="1">
    <location>
        <begin position="318"/>
        <end position="338"/>
    </location>
</feature>
<evidence type="ECO:0000256" key="1">
    <source>
        <dbReference type="SAM" id="Phobius"/>
    </source>
</evidence>
<sequence length="552" mass="62876">MAKIRTFVCRRHDILILVAVAVSVLLPYLFARQIYNQDDFLFHKNRLLMFYQAVATHFDFHPMVFDTMARGYGYAADLFYPSLWTLPFVIFYYFGFGFIASYYGLLLVYVIATAVISYYCGLSFFKKRQQALFAAVLYTTSSYYAIDLFVRGALGEAMVYSFVPLFFLGFYRLVTNQKYGVLITGIALGTIANIHFLSVYMIVGIVIIFNLLLLIQRKYSLRFLYRQTAAYSLAVILSASVILPILEQMIHGSYRFMGEDRMAPQGLTYLLGSLISNSFSNNAGVWQNLAPNIGPILVITLIYAGLRFGRMAAKTRQLFLIASSFFVLSSNLLFWSFADKTPLAKIQFEWRLLTFATLFAVILLTMLVGKTKYQVGLMVLSVLLTMTFNFRTLTNFQNMGIHATTDQQFSSYGNEIIGGGEEFVPNGINYDKPPKHFQTRQITAGKTIIIPTEMGDTIYQSYHFPKATTVIFPKYYYYGYRVTLSSGQRAKVFSHQGYAAARIPKGQGTYLLAYEKTPLQNFSILLASFAWLLTAFGILLIIKHRIFKSFRN</sequence>
<dbReference type="Proteomes" id="UP000004959">
    <property type="component" value="Chromosome"/>
</dbReference>
<gene>
    <name evidence="2" type="ORF">OKIT_1726</name>
</gene>
<feature type="transmembrane region" description="Helical" evidence="1">
    <location>
        <begin position="78"/>
        <end position="99"/>
    </location>
</feature>
<name>G9WGH4_9LACO</name>
<feature type="transmembrane region" description="Helical" evidence="1">
    <location>
        <begin position="106"/>
        <end position="125"/>
    </location>
</feature>
<keyword evidence="1" id="KW-0472">Membrane</keyword>
<keyword evidence="3" id="KW-1185">Reference proteome</keyword>
<proteinExistence type="predicted"/>
<keyword evidence="1" id="KW-1133">Transmembrane helix</keyword>
<dbReference type="PATRIC" id="fig|1045004.4.peg.1699"/>
<evidence type="ECO:0000313" key="3">
    <source>
        <dbReference type="Proteomes" id="UP000004959"/>
    </source>
</evidence>
<dbReference type="AlphaFoldDB" id="G9WGH4"/>
<dbReference type="HOGENOM" id="CLU_029426_1_0_9"/>
<protein>
    <recommendedName>
        <fullName evidence="4">Membrane protein 6-pyruvoyl-tetrahydropterin synthase-related domain-containing protein</fullName>
    </recommendedName>
</protein>
<accession>G9WGH4</accession>
<feature type="transmembrane region" description="Helical" evidence="1">
    <location>
        <begin position="375"/>
        <end position="393"/>
    </location>
</feature>
<feature type="transmembrane region" description="Helical" evidence="1">
    <location>
        <begin position="194"/>
        <end position="216"/>
    </location>
</feature>
<feature type="transmembrane region" description="Helical" evidence="1">
    <location>
        <begin position="12"/>
        <end position="31"/>
    </location>
</feature>
<keyword evidence="1" id="KW-0812">Transmembrane</keyword>
<feature type="transmembrane region" description="Helical" evidence="1">
    <location>
        <begin position="350"/>
        <end position="368"/>
    </location>
</feature>
<feature type="transmembrane region" description="Helical" evidence="1">
    <location>
        <begin position="228"/>
        <end position="246"/>
    </location>
</feature>
<evidence type="ECO:0008006" key="4">
    <source>
        <dbReference type="Google" id="ProtNLM"/>
    </source>
</evidence>
<feature type="transmembrane region" description="Helical" evidence="1">
    <location>
        <begin position="522"/>
        <end position="542"/>
    </location>
</feature>
<evidence type="ECO:0000313" key="2">
    <source>
        <dbReference type="EMBL" id="EHN59801.1"/>
    </source>
</evidence>
<reference evidence="2 3" key="1">
    <citation type="journal article" date="2012" name="PLoS ONE">
        <title>Functional divergence in the genus oenococcus as predicted by genome sequencing of the newly-described species, Oenococcus kitaharae.</title>
        <authorList>
            <person name="Borneman A.R."/>
            <person name="McCarthy J.M."/>
            <person name="Chambers P.J."/>
            <person name="Bartowsky E.J."/>
        </authorList>
    </citation>
    <scope>NUCLEOTIDE SEQUENCE [LARGE SCALE GENOMIC DNA]</scope>
    <source>
        <strain evidence="3">DSM17330</strain>
    </source>
</reference>
<feature type="transmembrane region" description="Helical" evidence="1">
    <location>
        <begin position="289"/>
        <end position="306"/>
    </location>
</feature>
<dbReference type="eggNOG" id="COG5617">
    <property type="taxonomic scope" value="Bacteria"/>
</dbReference>
<feature type="transmembrane region" description="Helical" evidence="1">
    <location>
        <begin position="157"/>
        <end position="174"/>
    </location>
</feature>